<evidence type="ECO:0000313" key="2">
    <source>
        <dbReference type="Proteomes" id="UP001139516"/>
    </source>
</evidence>
<dbReference type="Pfam" id="PF06262">
    <property type="entry name" value="Zincin_1"/>
    <property type="match status" value="1"/>
</dbReference>
<dbReference type="EMBL" id="JALPRX010000022">
    <property type="protein sequence ID" value="MCK8783949.1"/>
    <property type="molecule type" value="Genomic_DNA"/>
</dbReference>
<accession>A0A9X1Y4B1</accession>
<dbReference type="Proteomes" id="UP001139516">
    <property type="component" value="Unassembled WGS sequence"/>
</dbReference>
<dbReference type="RefSeq" id="WP_248666070.1">
    <property type="nucleotide sequence ID" value="NZ_JALPRX010000022.1"/>
</dbReference>
<dbReference type="SUPFAM" id="SSF55486">
    <property type="entry name" value="Metalloproteases ('zincins'), catalytic domain"/>
    <property type="match status" value="1"/>
</dbReference>
<gene>
    <name evidence="1" type="ORF">M0638_06090</name>
</gene>
<dbReference type="CDD" id="cd12952">
    <property type="entry name" value="MMP_ACEL2062"/>
    <property type="match status" value="1"/>
</dbReference>
<reference evidence="1" key="1">
    <citation type="submission" date="2022-04" db="EMBL/GenBank/DDBJ databases">
        <title>Roseomonas acroporae sp. nov., isolated from coral Acropora digitifera.</title>
        <authorList>
            <person name="Sun H."/>
        </authorList>
    </citation>
    <scope>NUCLEOTIDE SEQUENCE</scope>
    <source>
        <strain evidence="1">NAR14</strain>
    </source>
</reference>
<sequence length="130" mass="14516">MRHTAPPSAEDIIEMAEAALAAMPVPLRDMVRGAAIMVEDAADDETLEELGLDSPWELTGLYRGVPLTRKSVADVPLLPDTVMLYREPILLEWIETGEDLFRLVRNVLIHEIGHHFGLSDEDIERLESEG</sequence>
<dbReference type="Gene3D" id="3.30.2010.20">
    <property type="match status" value="1"/>
</dbReference>
<dbReference type="InterPro" id="IPR010428">
    <property type="entry name" value="Zincin_1"/>
</dbReference>
<name>A0A9X1Y4B1_9PROT</name>
<evidence type="ECO:0000313" key="1">
    <source>
        <dbReference type="EMBL" id="MCK8783949.1"/>
    </source>
</evidence>
<proteinExistence type="predicted"/>
<dbReference type="AlphaFoldDB" id="A0A9X1Y4B1"/>
<keyword evidence="2" id="KW-1185">Reference proteome</keyword>
<protein>
    <submittedName>
        <fullName evidence="1">Metallopeptidase family protein</fullName>
    </submittedName>
</protein>
<comment type="caution">
    <text evidence="1">The sequence shown here is derived from an EMBL/GenBank/DDBJ whole genome shotgun (WGS) entry which is preliminary data.</text>
</comment>
<dbReference type="InterPro" id="IPR038555">
    <property type="entry name" value="Zincin_1_sf"/>
</dbReference>
<organism evidence="1 2">
    <name type="scientific">Roseomonas acroporae</name>
    <dbReference type="NCBI Taxonomy" id="2937791"/>
    <lineage>
        <taxon>Bacteria</taxon>
        <taxon>Pseudomonadati</taxon>
        <taxon>Pseudomonadota</taxon>
        <taxon>Alphaproteobacteria</taxon>
        <taxon>Acetobacterales</taxon>
        <taxon>Roseomonadaceae</taxon>
        <taxon>Roseomonas</taxon>
    </lineage>
</organism>